<dbReference type="Gene3D" id="3.40.50.1000">
    <property type="entry name" value="HAD superfamily/HAD-like"/>
    <property type="match status" value="1"/>
</dbReference>
<keyword evidence="6 10" id="KW-0067">ATP-binding</keyword>
<evidence type="ECO:0000256" key="5">
    <source>
        <dbReference type="ARBA" id="ARBA00022741"/>
    </source>
</evidence>
<dbReference type="InterPro" id="IPR008250">
    <property type="entry name" value="ATPase_P-typ_transduc_dom_A_sf"/>
</dbReference>
<feature type="domain" description="P-type ATPase A" evidence="12">
    <location>
        <begin position="247"/>
        <end position="347"/>
    </location>
</feature>
<dbReference type="InterPro" id="IPR001757">
    <property type="entry name" value="P_typ_ATPase"/>
</dbReference>
<dbReference type="CDD" id="cd02094">
    <property type="entry name" value="P-type_ATPase_Cu-like"/>
    <property type="match status" value="1"/>
</dbReference>
<dbReference type="InterPro" id="IPR023214">
    <property type="entry name" value="HAD_sf"/>
</dbReference>
<name>A0ABW2AT67_9MICO</name>
<protein>
    <submittedName>
        <fullName evidence="14">Heavy metal translocating P-type ATPase</fullName>
    </submittedName>
</protein>
<dbReference type="PRINTS" id="PR00119">
    <property type="entry name" value="CATATPASE"/>
</dbReference>
<evidence type="ECO:0000256" key="4">
    <source>
        <dbReference type="ARBA" id="ARBA00022723"/>
    </source>
</evidence>
<dbReference type="Gene3D" id="2.70.150.10">
    <property type="entry name" value="Calcium-transporting ATPase, cytoplasmic transduction domain A"/>
    <property type="match status" value="1"/>
</dbReference>
<proteinExistence type="inferred from homology"/>
<dbReference type="InterPro" id="IPR018303">
    <property type="entry name" value="ATPase_P-typ_P_site"/>
</dbReference>
<dbReference type="SFLD" id="SFLDS00003">
    <property type="entry name" value="Haloacid_Dehalogenase"/>
    <property type="match status" value="1"/>
</dbReference>
<evidence type="ECO:0000313" key="15">
    <source>
        <dbReference type="Proteomes" id="UP001596356"/>
    </source>
</evidence>
<dbReference type="InterPro" id="IPR012348">
    <property type="entry name" value="RNR-like"/>
</dbReference>
<dbReference type="InterPro" id="IPR023299">
    <property type="entry name" value="ATPase_P-typ_cyto_dom_N"/>
</dbReference>
<keyword evidence="15" id="KW-1185">Reference proteome</keyword>
<keyword evidence="10" id="KW-1003">Cell membrane</keyword>
<accession>A0ABW2AT67</accession>
<sequence length="766" mass="80121">MQVDPATALTFEHEGVQYHFCSTHCRDRFQADPAAYTRSTSRQAEPATTSPDGDGGAQASEWTCPMHPEIRRPGPGSCPICGMALEPVTVTADTGPSPELADMTRRFWIATALTIPIVILEMGRHFIPWLHNLIPARASVWLQLVLGTPVVVWAGWPFFVRGWASARTRNLNMFTLIAMGTGIAWLFSVIATLAPGIFPDAFRGDAGTVDVYFEAAAVITTLVLLGQVLELRAREQTSGAIKALLDLSPKTARRITADGDDEEISLDTVQLGDRLRVRPGEAVPVDGTVEDGRSAVDESLVTGESMPVTKTGGDTVIGGTINGSGALVMRADKVGRDTMLARIVAMVADAQRSRAPIQRMADKVAGIFVPAVIGIAVVAFIVWALVGPDPKLAHALIVAVAVLIIACPCALGLATPMSIMVGVGRGAGLGVLIKNAEALERMEKVDTLVVDKTGTLTEGRPTVTGIVTTGSDRDDNELLRIAAGVERASEHPLAMAIVEATTHRGLPIPDVTDFDSPVGRGVLGTVDGHRVTIGSATFLDSEGIDTSTLAGRADELRGDGATVIHIGIDNHSAGMFAIADPIKATTPAALKALRADGIDVVMLTGDNRVTAQAVAKTLGIDHVEAEVLPDHKSDIVTKLRGEGHVVAMAGDGVNDAPALASADVGIAMGSGTDVAMESAGITLLKGDLTGIVRARLLSEKTMANIRQNLFFAFIYNALGIPIAAGVLYPVFGLLLSPIIAAAAMALSSVSVIANALRLRAQTIGGG</sequence>
<feature type="compositionally biased region" description="Polar residues" evidence="11">
    <location>
        <begin position="37"/>
        <end position="51"/>
    </location>
</feature>
<evidence type="ECO:0000256" key="9">
    <source>
        <dbReference type="ARBA" id="ARBA00023136"/>
    </source>
</evidence>
<dbReference type="InterPro" id="IPR027256">
    <property type="entry name" value="P-typ_ATPase_IB"/>
</dbReference>
<comment type="similarity">
    <text evidence="2 10">Belongs to the cation transport ATPase (P-type) (TC 3.A.3) family. Type IB subfamily.</text>
</comment>
<evidence type="ECO:0000256" key="6">
    <source>
        <dbReference type="ARBA" id="ARBA00022840"/>
    </source>
</evidence>
<evidence type="ECO:0000259" key="13">
    <source>
        <dbReference type="Pfam" id="PF19335"/>
    </source>
</evidence>
<dbReference type="SFLD" id="SFLDF00027">
    <property type="entry name" value="p-type_atpase"/>
    <property type="match status" value="1"/>
</dbReference>
<dbReference type="Gene3D" id="1.10.620.20">
    <property type="entry name" value="Ribonucleotide Reductase, subunit A"/>
    <property type="match status" value="1"/>
</dbReference>
<feature type="domain" description="Heavy metal binding" evidence="13">
    <location>
        <begin position="62"/>
        <end position="88"/>
    </location>
</feature>
<feature type="transmembrane region" description="Helical" evidence="10">
    <location>
        <begin position="107"/>
        <end position="127"/>
    </location>
</feature>
<comment type="subcellular location">
    <subcellularLocation>
        <location evidence="1">Cell membrane</location>
        <topology evidence="1">Multi-pass membrane protein</topology>
    </subcellularLocation>
</comment>
<evidence type="ECO:0000256" key="7">
    <source>
        <dbReference type="ARBA" id="ARBA00022967"/>
    </source>
</evidence>
<keyword evidence="9 10" id="KW-0472">Membrane</keyword>
<dbReference type="Pfam" id="PF00702">
    <property type="entry name" value="Hydrolase"/>
    <property type="match status" value="1"/>
</dbReference>
<dbReference type="NCBIfam" id="TIGR01525">
    <property type="entry name" value="ATPase-IB_hvy"/>
    <property type="match status" value="1"/>
</dbReference>
<keyword evidence="8 10" id="KW-1133">Transmembrane helix</keyword>
<evidence type="ECO:0000256" key="2">
    <source>
        <dbReference type="ARBA" id="ARBA00006024"/>
    </source>
</evidence>
<evidence type="ECO:0000313" key="14">
    <source>
        <dbReference type="EMBL" id="MFC6714326.1"/>
    </source>
</evidence>
<feature type="transmembrane region" description="Helical" evidence="10">
    <location>
        <begin position="171"/>
        <end position="191"/>
    </location>
</feature>
<dbReference type="InterPro" id="IPR059000">
    <property type="entry name" value="ATPase_P-type_domA"/>
</dbReference>
<feature type="transmembrane region" description="Helical" evidence="10">
    <location>
        <begin position="709"/>
        <end position="728"/>
    </location>
</feature>
<evidence type="ECO:0000256" key="10">
    <source>
        <dbReference type="RuleBase" id="RU362081"/>
    </source>
</evidence>
<evidence type="ECO:0000256" key="8">
    <source>
        <dbReference type="ARBA" id="ARBA00022989"/>
    </source>
</evidence>
<dbReference type="PROSITE" id="PS00154">
    <property type="entry name" value="ATPASE_E1_E2"/>
    <property type="match status" value="1"/>
</dbReference>
<dbReference type="NCBIfam" id="TIGR01511">
    <property type="entry name" value="ATPase-IB1_Cu"/>
    <property type="match status" value="1"/>
</dbReference>
<dbReference type="InterPro" id="IPR044492">
    <property type="entry name" value="P_typ_ATPase_HD_dom"/>
</dbReference>
<dbReference type="SUPFAM" id="SSF47240">
    <property type="entry name" value="Ferritin-like"/>
    <property type="match status" value="1"/>
</dbReference>
<dbReference type="SUPFAM" id="SSF56784">
    <property type="entry name" value="HAD-like"/>
    <property type="match status" value="1"/>
</dbReference>
<dbReference type="Pfam" id="PF19335">
    <property type="entry name" value="HMBD"/>
    <property type="match status" value="1"/>
</dbReference>
<dbReference type="InterPro" id="IPR045800">
    <property type="entry name" value="HMBD"/>
</dbReference>
<dbReference type="NCBIfam" id="TIGR01494">
    <property type="entry name" value="ATPase_P-type"/>
    <property type="match status" value="1"/>
</dbReference>
<reference evidence="15" key="1">
    <citation type="journal article" date="2019" name="Int. J. Syst. Evol. Microbiol.">
        <title>The Global Catalogue of Microorganisms (GCM) 10K type strain sequencing project: providing services to taxonomists for standard genome sequencing and annotation.</title>
        <authorList>
            <consortium name="The Broad Institute Genomics Platform"/>
            <consortium name="The Broad Institute Genome Sequencing Center for Infectious Disease"/>
            <person name="Wu L."/>
            <person name="Ma J."/>
        </authorList>
    </citation>
    <scope>NUCLEOTIDE SEQUENCE [LARGE SCALE GENOMIC DNA]</scope>
    <source>
        <strain evidence="15">NBRC 106593</strain>
    </source>
</reference>
<dbReference type="PANTHER" id="PTHR43520">
    <property type="entry name" value="ATP7, ISOFORM B"/>
    <property type="match status" value="1"/>
</dbReference>
<dbReference type="PANTHER" id="PTHR43520:SF8">
    <property type="entry name" value="P-TYPE CU(+) TRANSPORTER"/>
    <property type="match status" value="1"/>
</dbReference>
<dbReference type="Pfam" id="PF00122">
    <property type="entry name" value="E1-E2_ATPase"/>
    <property type="match status" value="1"/>
</dbReference>
<dbReference type="InterPro" id="IPR023298">
    <property type="entry name" value="ATPase_P-typ_TM_dom_sf"/>
</dbReference>
<keyword evidence="7" id="KW-1278">Translocase</keyword>
<organism evidence="14 15">
    <name type="scientific">Branchiibius cervicis</name>
    <dbReference type="NCBI Taxonomy" id="908252"/>
    <lineage>
        <taxon>Bacteria</taxon>
        <taxon>Bacillati</taxon>
        <taxon>Actinomycetota</taxon>
        <taxon>Actinomycetes</taxon>
        <taxon>Micrococcales</taxon>
        <taxon>Dermacoccaceae</taxon>
        <taxon>Branchiibius</taxon>
    </lineage>
</organism>
<feature type="transmembrane region" description="Helical" evidence="10">
    <location>
        <begin position="211"/>
        <end position="229"/>
    </location>
</feature>
<dbReference type="Gene3D" id="3.40.1110.10">
    <property type="entry name" value="Calcium-transporting ATPase, cytoplasmic domain N"/>
    <property type="match status" value="1"/>
</dbReference>
<dbReference type="SUPFAM" id="SSF81665">
    <property type="entry name" value="Calcium ATPase, transmembrane domain M"/>
    <property type="match status" value="1"/>
</dbReference>
<dbReference type="InterPro" id="IPR009078">
    <property type="entry name" value="Ferritin-like_SF"/>
</dbReference>
<feature type="transmembrane region" description="Helical" evidence="10">
    <location>
        <begin position="734"/>
        <end position="756"/>
    </location>
</feature>
<evidence type="ECO:0000256" key="11">
    <source>
        <dbReference type="SAM" id="MobiDB-lite"/>
    </source>
</evidence>
<feature type="region of interest" description="Disordered" evidence="11">
    <location>
        <begin position="36"/>
        <end position="68"/>
    </location>
</feature>
<feature type="transmembrane region" description="Helical" evidence="10">
    <location>
        <begin position="139"/>
        <end position="159"/>
    </location>
</feature>
<evidence type="ECO:0000256" key="3">
    <source>
        <dbReference type="ARBA" id="ARBA00022692"/>
    </source>
</evidence>
<evidence type="ECO:0000256" key="1">
    <source>
        <dbReference type="ARBA" id="ARBA00004651"/>
    </source>
</evidence>
<dbReference type="SFLD" id="SFLDG00002">
    <property type="entry name" value="C1.7:_P-type_atpase_like"/>
    <property type="match status" value="1"/>
</dbReference>
<feature type="transmembrane region" description="Helical" evidence="10">
    <location>
        <begin position="392"/>
        <end position="415"/>
    </location>
</feature>
<feature type="transmembrane region" description="Helical" evidence="10">
    <location>
        <begin position="364"/>
        <end position="386"/>
    </location>
</feature>
<dbReference type="PRINTS" id="PR00943">
    <property type="entry name" value="CUATPASE"/>
</dbReference>
<dbReference type="SUPFAM" id="SSF81653">
    <property type="entry name" value="Calcium ATPase, transduction domain A"/>
    <property type="match status" value="1"/>
</dbReference>
<comment type="caution">
    <text evidence="14">The sequence shown here is derived from an EMBL/GenBank/DDBJ whole genome shotgun (WGS) entry which is preliminary data.</text>
</comment>
<keyword evidence="4 10" id="KW-0479">Metal-binding</keyword>
<dbReference type="EMBL" id="JBHSWJ010000002">
    <property type="protein sequence ID" value="MFC6714326.1"/>
    <property type="molecule type" value="Genomic_DNA"/>
</dbReference>
<evidence type="ECO:0000259" key="12">
    <source>
        <dbReference type="Pfam" id="PF00122"/>
    </source>
</evidence>
<keyword evidence="3 10" id="KW-0812">Transmembrane</keyword>
<keyword evidence="5 10" id="KW-0547">Nucleotide-binding</keyword>
<dbReference type="RefSeq" id="WP_377825455.1">
    <property type="nucleotide sequence ID" value="NZ_JBHSWJ010000002.1"/>
</dbReference>
<dbReference type="Proteomes" id="UP001596356">
    <property type="component" value="Unassembled WGS sequence"/>
</dbReference>
<gene>
    <name evidence="14" type="ORF">ACFQBT_11075</name>
</gene>
<dbReference type="InterPro" id="IPR036412">
    <property type="entry name" value="HAD-like_sf"/>
</dbReference>